<dbReference type="GO" id="GO:0031992">
    <property type="term" value="F:energy transducer activity"/>
    <property type="evidence" value="ECO:0007669"/>
    <property type="project" value="TreeGrafter"/>
</dbReference>
<evidence type="ECO:0000256" key="5">
    <source>
        <dbReference type="ARBA" id="ARBA00022519"/>
    </source>
</evidence>
<keyword evidence="8 11" id="KW-1133">Transmembrane helix</keyword>
<keyword evidence="6 11" id="KW-0812">Transmembrane</keyword>
<dbReference type="RefSeq" id="WP_040040804.1">
    <property type="nucleotide sequence ID" value="NZ_JWJG01000028.1"/>
</dbReference>
<organism evidence="13 14">
    <name type="scientific">Noviherbaspirillum autotrophicum</name>
    <dbReference type="NCBI Taxonomy" id="709839"/>
    <lineage>
        <taxon>Bacteria</taxon>
        <taxon>Pseudomonadati</taxon>
        <taxon>Pseudomonadota</taxon>
        <taxon>Betaproteobacteria</taxon>
        <taxon>Burkholderiales</taxon>
        <taxon>Oxalobacteraceae</taxon>
        <taxon>Noviherbaspirillum</taxon>
    </lineage>
</organism>
<dbReference type="SUPFAM" id="SSF74653">
    <property type="entry name" value="TolA/TonB C-terminal domain"/>
    <property type="match status" value="1"/>
</dbReference>
<evidence type="ECO:0000256" key="1">
    <source>
        <dbReference type="ARBA" id="ARBA00004383"/>
    </source>
</evidence>
<dbReference type="InterPro" id="IPR006260">
    <property type="entry name" value="TonB/TolA_C"/>
</dbReference>
<evidence type="ECO:0000256" key="11">
    <source>
        <dbReference type="SAM" id="Phobius"/>
    </source>
</evidence>
<dbReference type="PANTHER" id="PTHR33446:SF2">
    <property type="entry name" value="PROTEIN TONB"/>
    <property type="match status" value="1"/>
</dbReference>
<dbReference type="NCBIfam" id="TIGR01352">
    <property type="entry name" value="tonB_Cterm"/>
    <property type="match status" value="1"/>
</dbReference>
<protein>
    <submittedName>
        <fullName evidence="13">Energy transducer TonB</fullName>
    </submittedName>
</protein>
<keyword evidence="5" id="KW-0997">Cell inner membrane</keyword>
<feature type="transmembrane region" description="Helical" evidence="11">
    <location>
        <begin position="22"/>
        <end position="39"/>
    </location>
</feature>
<keyword evidence="14" id="KW-1185">Reference proteome</keyword>
<evidence type="ECO:0000313" key="14">
    <source>
        <dbReference type="Proteomes" id="UP000031572"/>
    </source>
</evidence>
<feature type="compositionally biased region" description="Low complexity" evidence="10">
    <location>
        <begin position="77"/>
        <end position="105"/>
    </location>
</feature>
<feature type="region of interest" description="Disordered" evidence="10">
    <location>
        <begin position="63"/>
        <end position="113"/>
    </location>
</feature>
<dbReference type="GO" id="GO:0015031">
    <property type="term" value="P:protein transport"/>
    <property type="evidence" value="ECO:0007669"/>
    <property type="project" value="UniProtKB-KW"/>
</dbReference>
<evidence type="ECO:0000256" key="10">
    <source>
        <dbReference type="SAM" id="MobiDB-lite"/>
    </source>
</evidence>
<comment type="caution">
    <text evidence="13">The sequence shown here is derived from an EMBL/GenBank/DDBJ whole genome shotgun (WGS) entry which is preliminary data.</text>
</comment>
<keyword evidence="9 11" id="KW-0472">Membrane</keyword>
<keyword evidence="4" id="KW-1003">Cell membrane</keyword>
<evidence type="ECO:0000256" key="3">
    <source>
        <dbReference type="ARBA" id="ARBA00022448"/>
    </source>
</evidence>
<dbReference type="OrthoDB" id="9792439at2"/>
<keyword evidence="3" id="KW-0813">Transport</keyword>
<gene>
    <name evidence="13" type="ORF">TSA66_17130</name>
</gene>
<dbReference type="PROSITE" id="PS52015">
    <property type="entry name" value="TONB_CTD"/>
    <property type="match status" value="1"/>
</dbReference>
<evidence type="ECO:0000256" key="4">
    <source>
        <dbReference type="ARBA" id="ARBA00022475"/>
    </source>
</evidence>
<comment type="subcellular location">
    <subcellularLocation>
        <location evidence="1">Cell inner membrane</location>
        <topology evidence="1">Single-pass membrane protein</topology>
        <orientation evidence="1">Periplasmic side</orientation>
    </subcellularLocation>
</comment>
<dbReference type="Pfam" id="PF03544">
    <property type="entry name" value="TonB_C"/>
    <property type="match status" value="1"/>
</dbReference>
<feature type="domain" description="TonB C-terminal" evidence="12">
    <location>
        <begin position="137"/>
        <end position="227"/>
    </location>
</feature>
<name>A0A0C1Y519_9BURK</name>
<dbReference type="PANTHER" id="PTHR33446">
    <property type="entry name" value="PROTEIN TONB-RELATED"/>
    <property type="match status" value="1"/>
</dbReference>
<evidence type="ECO:0000256" key="6">
    <source>
        <dbReference type="ARBA" id="ARBA00022692"/>
    </source>
</evidence>
<evidence type="ECO:0000256" key="2">
    <source>
        <dbReference type="ARBA" id="ARBA00006555"/>
    </source>
</evidence>
<dbReference type="EMBL" id="JWJG01000028">
    <property type="protein sequence ID" value="KIF82128.1"/>
    <property type="molecule type" value="Genomic_DNA"/>
</dbReference>
<evidence type="ECO:0000313" key="13">
    <source>
        <dbReference type="EMBL" id="KIF82128.1"/>
    </source>
</evidence>
<dbReference type="Gene3D" id="3.30.1150.10">
    <property type="match status" value="1"/>
</dbReference>
<comment type="similarity">
    <text evidence="2">Belongs to the TonB family.</text>
</comment>
<sequence>MNRTAPSPVATLATFAGQVRRIGPLGLIVLLHIGFFYALQSGLLRKAGEAFPREVIATFITPEPAREEPQPAPPKTVPVVKKAMAPPKPAPAANSAPSPKAISVDPSPPAPDAAAIVASAPELAAAPAPDAPAAPKTVTSGIEYLQPPQPEYPAISKRMGEEGKAVLRVLVNEKGRPERVELHKSSGIARLDEAARKAALRALFKPFIEDGKAVPAYAIIPINFQLD</sequence>
<proteinExistence type="inferred from homology"/>
<dbReference type="AlphaFoldDB" id="A0A0C1Y519"/>
<evidence type="ECO:0000256" key="9">
    <source>
        <dbReference type="ARBA" id="ARBA00023136"/>
    </source>
</evidence>
<reference evidence="13 14" key="1">
    <citation type="submission" date="2014-12" db="EMBL/GenBank/DDBJ databases">
        <title>Denitrispirillum autotrophicum gen. nov., sp. nov., Denitrifying, Facultatively Autotrophic Bacteria Isolated from Rice Paddy Soil.</title>
        <authorList>
            <person name="Ishii S."/>
            <person name="Ashida N."/>
            <person name="Ohno H."/>
            <person name="Otsuka S."/>
            <person name="Yokota A."/>
            <person name="Senoo K."/>
        </authorList>
    </citation>
    <scope>NUCLEOTIDE SEQUENCE [LARGE SCALE GENOMIC DNA]</scope>
    <source>
        <strain evidence="13 14">TSA66</strain>
    </source>
</reference>
<dbReference type="STRING" id="709839.TSA66_17130"/>
<dbReference type="InterPro" id="IPR051045">
    <property type="entry name" value="TonB-dependent_transducer"/>
</dbReference>
<evidence type="ECO:0000256" key="8">
    <source>
        <dbReference type="ARBA" id="ARBA00022989"/>
    </source>
</evidence>
<dbReference type="Proteomes" id="UP000031572">
    <property type="component" value="Unassembled WGS sequence"/>
</dbReference>
<dbReference type="InterPro" id="IPR037682">
    <property type="entry name" value="TonB_C"/>
</dbReference>
<accession>A0A0C1Y519</accession>
<evidence type="ECO:0000256" key="7">
    <source>
        <dbReference type="ARBA" id="ARBA00022927"/>
    </source>
</evidence>
<dbReference type="GO" id="GO:0098797">
    <property type="term" value="C:plasma membrane protein complex"/>
    <property type="evidence" value="ECO:0007669"/>
    <property type="project" value="TreeGrafter"/>
</dbReference>
<keyword evidence="7" id="KW-0653">Protein transport</keyword>
<evidence type="ECO:0000259" key="12">
    <source>
        <dbReference type="PROSITE" id="PS52015"/>
    </source>
</evidence>
<dbReference type="GO" id="GO:0055085">
    <property type="term" value="P:transmembrane transport"/>
    <property type="evidence" value="ECO:0007669"/>
    <property type="project" value="InterPro"/>
</dbReference>